<evidence type="ECO:0000313" key="8">
    <source>
        <dbReference type="Proteomes" id="UP001562425"/>
    </source>
</evidence>
<keyword evidence="8" id="KW-1185">Reference proteome</keyword>
<keyword evidence="4" id="KW-0676">Redox-active center</keyword>
<dbReference type="EMBL" id="JBEHCU010014349">
    <property type="protein sequence ID" value="KAL1373461.1"/>
    <property type="molecule type" value="Genomic_DNA"/>
</dbReference>
<evidence type="ECO:0000256" key="2">
    <source>
        <dbReference type="ARBA" id="ARBA00022729"/>
    </source>
</evidence>
<evidence type="ECO:0000256" key="5">
    <source>
        <dbReference type="SAM" id="SignalP"/>
    </source>
</evidence>
<name>A0ABD1CAQ3_CULPP</name>
<organism evidence="7 8">
    <name type="scientific">Culex pipiens pipiens</name>
    <name type="common">Northern house mosquito</name>
    <dbReference type="NCBI Taxonomy" id="38569"/>
    <lineage>
        <taxon>Eukaryota</taxon>
        <taxon>Metazoa</taxon>
        <taxon>Ecdysozoa</taxon>
        <taxon>Arthropoda</taxon>
        <taxon>Hexapoda</taxon>
        <taxon>Insecta</taxon>
        <taxon>Pterygota</taxon>
        <taxon>Neoptera</taxon>
        <taxon>Endopterygota</taxon>
        <taxon>Diptera</taxon>
        <taxon>Nematocera</taxon>
        <taxon>Culicoidea</taxon>
        <taxon>Culicidae</taxon>
        <taxon>Culicinae</taxon>
        <taxon>Culicini</taxon>
        <taxon>Culex</taxon>
        <taxon>Culex</taxon>
    </lineage>
</organism>
<accession>A0ABD1CAQ3</accession>
<feature type="non-terminal residue" evidence="7">
    <location>
        <position position="291"/>
    </location>
</feature>
<protein>
    <recommendedName>
        <fullName evidence="6">Thioredoxin domain-containing protein</fullName>
    </recommendedName>
</protein>
<evidence type="ECO:0000313" key="7">
    <source>
        <dbReference type="EMBL" id="KAL1373461.1"/>
    </source>
</evidence>
<dbReference type="Proteomes" id="UP001562425">
    <property type="component" value="Unassembled WGS sequence"/>
</dbReference>
<dbReference type="PRINTS" id="PR00421">
    <property type="entry name" value="THIOREDOXIN"/>
</dbReference>
<sequence>MLAPIAVPLLLLLSAQIVTGDGTFPTEGDVLVLNPDNFQLALQRFPSLMVQFYAPWCPHCQELAPKFRNAAARLANSPVKLAKLDASRFQRFAQQHGVDGYPTLMFYRDGVGEEYGGPHEEPAIVQWLSRNIRPARQADLVMELSGTNFEAAITENPFLMVQFYAPWCPYCQELAPIYAGAAAELVVKDPRIKLAKLDATRDRSLAEWYGVKRYPSLVFFRHGVPLVYEGARDQPALVRWMVEQVRQDGMSVVKFRSEDGQQPGVGAESTTKSASKKTVPVMINLIAMVVV</sequence>
<proteinExistence type="inferred from homology"/>
<dbReference type="InterPro" id="IPR036249">
    <property type="entry name" value="Thioredoxin-like_sf"/>
</dbReference>
<keyword evidence="3" id="KW-1015">Disulfide bond</keyword>
<feature type="domain" description="Thioredoxin" evidence="6">
    <location>
        <begin position="129"/>
        <end position="247"/>
    </location>
</feature>
<dbReference type="Gene3D" id="3.40.30.10">
    <property type="entry name" value="Glutaredoxin"/>
    <property type="match status" value="2"/>
</dbReference>
<dbReference type="AlphaFoldDB" id="A0ABD1CAQ3"/>
<dbReference type="FunFam" id="3.40.30.10:FF:000107">
    <property type="entry name" value="Protein disulfide-isomerase 5-2"/>
    <property type="match status" value="2"/>
</dbReference>
<dbReference type="PANTHER" id="PTHR18929:SF240">
    <property type="entry name" value="PROTEIN DISULFIDE-ISOMERASE"/>
    <property type="match status" value="1"/>
</dbReference>
<feature type="signal peptide" evidence="5">
    <location>
        <begin position="1"/>
        <end position="20"/>
    </location>
</feature>
<evidence type="ECO:0000256" key="3">
    <source>
        <dbReference type="ARBA" id="ARBA00023157"/>
    </source>
</evidence>
<evidence type="ECO:0000256" key="1">
    <source>
        <dbReference type="ARBA" id="ARBA00006347"/>
    </source>
</evidence>
<dbReference type="Pfam" id="PF00085">
    <property type="entry name" value="Thioredoxin"/>
    <property type="match status" value="2"/>
</dbReference>
<feature type="chain" id="PRO_5044891136" description="Thioredoxin domain-containing protein" evidence="5">
    <location>
        <begin position="21"/>
        <end position="291"/>
    </location>
</feature>
<feature type="domain" description="Thioredoxin" evidence="6">
    <location>
        <begin position="1"/>
        <end position="128"/>
    </location>
</feature>
<dbReference type="CDD" id="cd02961">
    <property type="entry name" value="PDI_a_family"/>
    <property type="match status" value="2"/>
</dbReference>
<dbReference type="SUPFAM" id="SSF52833">
    <property type="entry name" value="Thioredoxin-like"/>
    <property type="match status" value="2"/>
</dbReference>
<gene>
    <name evidence="7" type="ORF">pipiens_005173</name>
</gene>
<dbReference type="InterPro" id="IPR013766">
    <property type="entry name" value="Thioredoxin_domain"/>
</dbReference>
<comment type="similarity">
    <text evidence="1">Belongs to the protein disulfide isomerase family.</text>
</comment>
<reference evidence="7 8" key="1">
    <citation type="submission" date="2024-05" db="EMBL/GenBank/DDBJ databases">
        <title>Culex pipiens pipiens assembly and annotation.</title>
        <authorList>
            <person name="Alout H."/>
            <person name="Durand T."/>
        </authorList>
    </citation>
    <scope>NUCLEOTIDE SEQUENCE [LARGE SCALE GENOMIC DNA]</scope>
    <source>
        <strain evidence="7">HA-2024</strain>
        <tissue evidence="7">Whole body</tissue>
    </source>
</reference>
<comment type="caution">
    <text evidence="7">The sequence shown here is derived from an EMBL/GenBank/DDBJ whole genome shotgun (WGS) entry which is preliminary data.</text>
</comment>
<evidence type="ECO:0000259" key="6">
    <source>
        <dbReference type="PROSITE" id="PS51352"/>
    </source>
</evidence>
<dbReference type="PANTHER" id="PTHR18929">
    <property type="entry name" value="PROTEIN DISULFIDE ISOMERASE"/>
    <property type="match status" value="1"/>
</dbReference>
<dbReference type="PROSITE" id="PS00194">
    <property type="entry name" value="THIOREDOXIN_1"/>
    <property type="match status" value="2"/>
</dbReference>
<dbReference type="PROSITE" id="PS51352">
    <property type="entry name" value="THIOREDOXIN_2"/>
    <property type="match status" value="2"/>
</dbReference>
<dbReference type="InterPro" id="IPR017937">
    <property type="entry name" value="Thioredoxin_CS"/>
</dbReference>
<evidence type="ECO:0000256" key="4">
    <source>
        <dbReference type="ARBA" id="ARBA00023284"/>
    </source>
</evidence>
<keyword evidence="2 5" id="KW-0732">Signal</keyword>